<dbReference type="InterPro" id="IPR001138">
    <property type="entry name" value="Zn2Cys6_DnaBD"/>
</dbReference>
<dbReference type="PROSITE" id="PS50048">
    <property type="entry name" value="ZN2_CY6_FUNGAL_2"/>
    <property type="match status" value="1"/>
</dbReference>
<gene>
    <name evidence="4" type="ORF">BN869_000014035_1</name>
</gene>
<dbReference type="GO" id="GO:0000981">
    <property type="term" value="F:DNA-binding transcription factor activity, RNA polymerase II-specific"/>
    <property type="evidence" value="ECO:0007669"/>
    <property type="project" value="InterPro"/>
</dbReference>
<organism evidence="4">
    <name type="scientific">Bionectria ochroleuca</name>
    <name type="common">Gliocladium roseum</name>
    <dbReference type="NCBI Taxonomy" id="29856"/>
    <lineage>
        <taxon>Eukaryota</taxon>
        <taxon>Fungi</taxon>
        <taxon>Dikarya</taxon>
        <taxon>Ascomycota</taxon>
        <taxon>Pezizomycotina</taxon>
        <taxon>Sordariomycetes</taxon>
        <taxon>Hypocreomycetidae</taxon>
        <taxon>Hypocreales</taxon>
        <taxon>Bionectriaceae</taxon>
        <taxon>Clonostachys</taxon>
    </lineage>
</organism>
<reference evidence="4" key="1">
    <citation type="submission" date="2015-01" db="EMBL/GenBank/DDBJ databases">
        <authorList>
            <person name="Durling Mikael"/>
        </authorList>
    </citation>
    <scope>NUCLEOTIDE SEQUENCE</scope>
</reference>
<feature type="compositionally biased region" description="Polar residues" evidence="2">
    <location>
        <begin position="64"/>
        <end position="84"/>
    </location>
</feature>
<sequence>MIMSSTGITARFRPKVAAERRKRVAKACTTCRRLKRKCIPGPDQSCRKCHDHGLACQFEEIAPQESSHSGQAKRNQDSQATSLTDDNEDASEPLNSSADFVAKASKTVIEASGKSPQTVIESTWVYIVFLHA</sequence>
<name>A0A0B7KR30_BIOOC</name>
<feature type="region of interest" description="Disordered" evidence="2">
    <location>
        <begin position="62"/>
        <end position="97"/>
    </location>
</feature>
<proteinExistence type="predicted"/>
<dbReference type="CDD" id="cd00067">
    <property type="entry name" value="GAL4"/>
    <property type="match status" value="1"/>
</dbReference>
<dbReference type="EMBL" id="CDPU01000208">
    <property type="protein sequence ID" value="CEO57977.1"/>
    <property type="molecule type" value="Genomic_DNA"/>
</dbReference>
<evidence type="ECO:0000313" key="4">
    <source>
        <dbReference type="EMBL" id="CEO57977.1"/>
    </source>
</evidence>
<dbReference type="InterPro" id="IPR036864">
    <property type="entry name" value="Zn2-C6_fun-type_DNA-bd_sf"/>
</dbReference>
<dbReference type="SUPFAM" id="SSF57701">
    <property type="entry name" value="Zn2/Cys6 DNA-binding domain"/>
    <property type="match status" value="1"/>
</dbReference>
<dbReference type="PROSITE" id="PS00463">
    <property type="entry name" value="ZN2_CY6_FUNGAL_1"/>
    <property type="match status" value="1"/>
</dbReference>
<feature type="domain" description="Zn(2)-C6 fungal-type" evidence="3">
    <location>
        <begin position="27"/>
        <end position="58"/>
    </location>
</feature>
<dbReference type="AlphaFoldDB" id="A0A0B7KR30"/>
<evidence type="ECO:0000259" key="3">
    <source>
        <dbReference type="PROSITE" id="PS50048"/>
    </source>
</evidence>
<dbReference type="SMART" id="SM00066">
    <property type="entry name" value="GAL4"/>
    <property type="match status" value="1"/>
</dbReference>
<dbReference type="Pfam" id="PF00172">
    <property type="entry name" value="Zn_clus"/>
    <property type="match status" value="1"/>
</dbReference>
<evidence type="ECO:0000256" key="1">
    <source>
        <dbReference type="ARBA" id="ARBA00023242"/>
    </source>
</evidence>
<accession>A0A0B7KR30</accession>
<dbReference type="GO" id="GO:0008270">
    <property type="term" value="F:zinc ion binding"/>
    <property type="evidence" value="ECO:0007669"/>
    <property type="project" value="InterPro"/>
</dbReference>
<keyword evidence="1" id="KW-0539">Nucleus</keyword>
<evidence type="ECO:0000256" key="2">
    <source>
        <dbReference type="SAM" id="MobiDB-lite"/>
    </source>
</evidence>
<dbReference type="Gene3D" id="4.10.240.10">
    <property type="entry name" value="Zn(2)-C6 fungal-type DNA-binding domain"/>
    <property type="match status" value="1"/>
</dbReference>
<protein>
    <recommendedName>
        <fullName evidence="3">Zn(2)-C6 fungal-type domain-containing protein</fullName>
    </recommendedName>
</protein>